<organism evidence="8 9">
    <name type="scientific">Qipengyuania vulgaris</name>
    <dbReference type="NCBI Taxonomy" id="291985"/>
    <lineage>
        <taxon>Bacteria</taxon>
        <taxon>Pseudomonadati</taxon>
        <taxon>Pseudomonadota</taxon>
        <taxon>Alphaproteobacteria</taxon>
        <taxon>Sphingomonadales</taxon>
        <taxon>Erythrobacteraceae</taxon>
        <taxon>Qipengyuania</taxon>
    </lineage>
</organism>
<dbReference type="RefSeq" id="WP_160727799.1">
    <property type="nucleotide sequence ID" value="NZ_WTYC01000003.1"/>
</dbReference>
<evidence type="ECO:0000256" key="5">
    <source>
        <dbReference type="ARBA" id="ARBA00023136"/>
    </source>
</evidence>
<keyword evidence="9" id="KW-1185">Reference proteome</keyword>
<name>A0A844XSZ3_9SPHN</name>
<feature type="transmembrane region" description="Helical" evidence="6">
    <location>
        <begin position="110"/>
        <end position="129"/>
    </location>
</feature>
<dbReference type="GO" id="GO:0005886">
    <property type="term" value="C:plasma membrane"/>
    <property type="evidence" value="ECO:0007669"/>
    <property type="project" value="UniProtKB-SubCell"/>
</dbReference>
<evidence type="ECO:0000313" key="8">
    <source>
        <dbReference type="EMBL" id="MXO48263.1"/>
    </source>
</evidence>
<dbReference type="OrthoDB" id="9810662at2"/>
<dbReference type="PANTHER" id="PTHR35007:SF2">
    <property type="entry name" value="PILUS ASSEMBLE PROTEIN"/>
    <property type="match status" value="1"/>
</dbReference>
<dbReference type="Pfam" id="PF00482">
    <property type="entry name" value="T2SSF"/>
    <property type="match status" value="1"/>
</dbReference>
<feature type="transmembrane region" description="Helical" evidence="6">
    <location>
        <begin position="135"/>
        <end position="158"/>
    </location>
</feature>
<feature type="domain" description="Type II secretion system protein GspF" evidence="7">
    <location>
        <begin position="177"/>
        <end position="305"/>
    </location>
</feature>
<accession>A0A844XSZ3</accession>
<comment type="caution">
    <text evidence="8">The sequence shown here is derived from an EMBL/GenBank/DDBJ whole genome shotgun (WGS) entry which is preliminary data.</text>
</comment>
<dbReference type="Proteomes" id="UP000448199">
    <property type="component" value="Unassembled WGS sequence"/>
</dbReference>
<dbReference type="EMBL" id="WTYC01000003">
    <property type="protein sequence ID" value="MXO48263.1"/>
    <property type="molecule type" value="Genomic_DNA"/>
</dbReference>
<sequence length="325" mass="35651">MLELAISNWLIRVLILAIIFAIAVGVVLIAVNWAAKRRIIGNQIARLGRENSVEFENSVLERERESRWAQIAQSIESSGIKLTDTEDDKLQKLLKAAGYRGSSAPRLYTLIRIVLVFAFPGFYLLGVITDPEPPGIVKIYVISAVCALFGFFLPYLFIQAKADRRRNEIINGFPDSLDLLLVCVEAGLGLESAMDRVGREIATTHPLVSALFTETTLMMRAGASREDAMRRMGENSGVDEIRSFATLLIQSDKLGTSISSTLRVYALEMREGRRMRAEEKAHRLPVLISIPLVTCMLPTMIGVLILPAAVGVVREVGPALLGGGG</sequence>
<keyword evidence="5 6" id="KW-0472">Membrane</keyword>
<keyword evidence="3 6" id="KW-0812">Transmembrane</keyword>
<comment type="subcellular location">
    <subcellularLocation>
        <location evidence="1">Cell membrane</location>
        <topology evidence="1">Multi-pass membrane protein</topology>
    </subcellularLocation>
</comment>
<feature type="transmembrane region" description="Helical" evidence="6">
    <location>
        <begin position="284"/>
        <end position="310"/>
    </location>
</feature>
<feature type="transmembrane region" description="Helical" evidence="6">
    <location>
        <begin position="6"/>
        <end position="31"/>
    </location>
</feature>
<gene>
    <name evidence="8" type="ORF">GRI69_08345</name>
</gene>
<evidence type="ECO:0000256" key="1">
    <source>
        <dbReference type="ARBA" id="ARBA00004651"/>
    </source>
</evidence>
<dbReference type="PANTHER" id="PTHR35007">
    <property type="entry name" value="INTEGRAL MEMBRANE PROTEIN-RELATED"/>
    <property type="match status" value="1"/>
</dbReference>
<evidence type="ECO:0000259" key="7">
    <source>
        <dbReference type="Pfam" id="PF00482"/>
    </source>
</evidence>
<evidence type="ECO:0000256" key="3">
    <source>
        <dbReference type="ARBA" id="ARBA00022692"/>
    </source>
</evidence>
<dbReference type="AlphaFoldDB" id="A0A844XSZ3"/>
<dbReference type="InterPro" id="IPR018076">
    <property type="entry name" value="T2SS_GspF_dom"/>
</dbReference>
<evidence type="ECO:0000256" key="6">
    <source>
        <dbReference type="SAM" id="Phobius"/>
    </source>
</evidence>
<proteinExistence type="predicted"/>
<keyword evidence="4 6" id="KW-1133">Transmembrane helix</keyword>
<protein>
    <submittedName>
        <fullName evidence="8">Type II secretion system F family protein</fullName>
    </submittedName>
</protein>
<keyword evidence="2" id="KW-1003">Cell membrane</keyword>
<reference evidence="8 9" key="1">
    <citation type="submission" date="2019-12" db="EMBL/GenBank/DDBJ databases">
        <title>Genomic-based taxomic classification of the family Erythrobacteraceae.</title>
        <authorList>
            <person name="Xu L."/>
        </authorList>
    </citation>
    <scope>NUCLEOTIDE SEQUENCE [LARGE SCALE GENOMIC DNA]</scope>
    <source>
        <strain evidence="8 9">DSM 17792</strain>
    </source>
</reference>
<evidence type="ECO:0000256" key="4">
    <source>
        <dbReference type="ARBA" id="ARBA00022989"/>
    </source>
</evidence>
<evidence type="ECO:0000313" key="9">
    <source>
        <dbReference type="Proteomes" id="UP000448199"/>
    </source>
</evidence>
<evidence type="ECO:0000256" key="2">
    <source>
        <dbReference type="ARBA" id="ARBA00022475"/>
    </source>
</evidence>